<reference evidence="1 2" key="1">
    <citation type="journal article" date="2007" name="Virology">
        <title>Sequence and annotation of the 314-kb MT325 and the 321-kb FR483 viruses that infect Chlorella Pbi.</title>
        <authorList>
            <person name="Fitzgerald L.A."/>
            <person name="Graves M.V."/>
            <person name="Li X."/>
            <person name="Feldblyum T."/>
            <person name="Hartigan J."/>
            <person name="Van Etten J.L."/>
        </authorList>
    </citation>
    <scope>NUCLEOTIDE SEQUENCE [LARGE SCALE GENOMIC DNA]</scope>
    <source>
        <strain evidence="1 2">MT325</strain>
    </source>
</reference>
<dbReference type="EMBL" id="DQ491001">
    <property type="protein sequence ID" value="ABT14263.1"/>
    <property type="molecule type" value="Genomic_DNA"/>
</dbReference>
<protein>
    <submittedName>
        <fullName evidence="1">Uncharacterized protein m709L</fullName>
    </submittedName>
</protein>
<evidence type="ECO:0000313" key="2">
    <source>
        <dbReference type="Proteomes" id="UP000246715"/>
    </source>
</evidence>
<gene>
    <name evidence="1" type="primary">m709L</name>
    <name evidence="1" type="ORF">MT325_m709L</name>
</gene>
<evidence type="ECO:0000313" key="1">
    <source>
        <dbReference type="EMBL" id="ABT14263.1"/>
    </source>
</evidence>
<accession>A7IV89</accession>
<sequence length="78" mass="8487">MYTCVIKTQHIVSSNSILRPRDTRLASSTGKLSPLLETTTPWQTISPESPGPSPLVAMTTGSKPNLWPSSSLEWFASI</sequence>
<organism evidence="1 2">
    <name type="scientific">Paramecium bursaria Chlorella virus MT325</name>
    <name type="common">PBCV-MT325</name>
    <dbReference type="NCBI Taxonomy" id="346932"/>
    <lineage>
        <taxon>Viruses</taxon>
        <taxon>Varidnaviria</taxon>
        <taxon>Bamfordvirae</taxon>
        <taxon>Nucleocytoviricota</taxon>
        <taxon>Megaviricetes</taxon>
        <taxon>Algavirales</taxon>
        <taxon>Phycodnaviridae</taxon>
        <taxon>Chlorovirus</taxon>
        <taxon>Chlorovirus conductrix</taxon>
        <taxon>Paramecium bursaria Chlorella virus A1</taxon>
    </lineage>
</organism>
<dbReference type="Proteomes" id="UP000246715">
    <property type="component" value="Segment"/>
</dbReference>
<organismHost>
    <name type="scientific">Paramecium bursaria</name>
    <dbReference type="NCBI Taxonomy" id="74790"/>
</organismHost>
<name>A7IV89_PBCVM</name>
<proteinExistence type="predicted"/>